<evidence type="ECO:0000259" key="3">
    <source>
        <dbReference type="Pfam" id="PF12793"/>
    </source>
</evidence>
<name>A0ABU6PQG9_9BACL</name>
<dbReference type="Pfam" id="PF12793">
    <property type="entry name" value="SgrR_N"/>
    <property type="match status" value="1"/>
</dbReference>
<dbReference type="RefSeq" id="WP_328276585.1">
    <property type="nucleotide sequence ID" value="NZ_JARTLD010000017.1"/>
</dbReference>
<keyword evidence="5" id="KW-1185">Reference proteome</keyword>
<dbReference type="SUPFAM" id="SSF53850">
    <property type="entry name" value="Periplasmic binding protein-like II"/>
    <property type="match status" value="1"/>
</dbReference>
<dbReference type="InterPro" id="IPR025370">
    <property type="entry name" value="SgrR_HTH_N"/>
</dbReference>
<gene>
    <name evidence="4" type="ORF">P9847_07310</name>
</gene>
<dbReference type="EMBL" id="JARTLD010000017">
    <property type="protein sequence ID" value="MED5017116.1"/>
    <property type="molecule type" value="Genomic_DNA"/>
</dbReference>
<dbReference type="PANTHER" id="PTHR30290">
    <property type="entry name" value="PERIPLASMIC BINDING COMPONENT OF ABC TRANSPORTER"/>
    <property type="match status" value="1"/>
</dbReference>
<evidence type="ECO:0000259" key="2">
    <source>
        <dbReference type="Pfam" id="PF00496"/>
    </source>
</evidence>
<evidence type="ECO:0000313" key="4">
    <source>
        <dbReference type="EMBL" id="MED5017116.1"/>
    </source>
</evidence>
<sequence length="613" mass="71161">MQAASLRYLELNSYFHGEQAGKSFPVTISQLTEVWHCTPRYVKQIVHHLSDTGWIEWRAGQGRGNRSELTLLQGLEDVLLREVKQRMEQGQVQESMDLMNRYGMESVKNRFMEWLSEGMGFSTKAVSDRLQDTLRLPVYRKIYTLDPGRVYYAFDFHLAGQLFNTLVKYDRDNRQVMPCIAHSWENSLDGLLWTFHLKKGVMFHHGRELNAEDVLFSLNRIRLQPDLFEAAWMLQDIQHMEAADHKTVNIRLRQPNHLLLRFLCTVPTSILPVELAAGDRAEFWVKPSGTGPFQLAQLNEGICVLEAFDAHFQGRPHLDRVEVLIFPDTETGRLKEPDWASVMSSQGDAGLTRLDSRSYEEGSDWCREESMFACSSLLVFNQWKQGPQHDPRFRQALHQIIDRQQLIAELGEDRMYPARGFRPRPNHLQDERNKAETEETCLSEQEIRDLLMASSYNGETFHLSVNMFHQEDAVWIAEHLEPFGIHVRITMEDQVHFGQNGQPAYDGRLFGATLETDEVGELEVYLQKNYFLTAYDEDMAGHVKKTAAAVFLEPDRHRRSEMLRGLEKRIRQDHLILFLAHKKSSTAFHKSIRGVSINEYGWLDFHKIWIQPS</sequence>
<dbReference type="Proteomes" id="UP001343257">
    <property type="component" value="Unassembled WGS sequence"/>
</dbReference>
<feature type="domain" description="Transcriptional regulator SgrR N-terminal HTH" evidence="3">
    <location>
        <begin position="19"/>
        <end position="102"/>
    </location>
</feature>
<dbReference type="InterPro" id="IPR039424">
    <property type="entry name" value="SBP_5"/>
</dbReference>
<reference evidence="4 5" key="1">
    <citation type="submission" date="2023-03" db="EMBL/GenBank/DDBJ databases">
        <title>Bacillus Genome Sequencing.</title>
        <authorList>
            <person name="Dunlap C."/>
        </authorList>
    </citation>
    <scope>NUCLEOTIDE SEQUENCE [LARGE SCALE GENOMIC DNA]</scope>
    <source>
        <strain evidence="4 5">NRS-52</strain>
    </source>
</reference>
<evidence type="ECO:0000256" key="1">
    <source>
        <dbReference type="ARBA" id="ARBA00023125"/>
    </source>
</evidence>
<accession>A0ABU6PQG9</accession>
<proteinExistence type="predicted"/>
<organism evidence="4 5">
    <name type="scientific">Paenibacillus chibensis</name>
    <dbReference type="NCBI Taxonomy" id="59846"/>
    <lineage>
        <taxon>Bacteria</taxon>
        <taxon>Bacillati</taxon>
        <taxon>Bacillota</taxon>
        <taxon>Bacilli</taxon>
        <taxon>Bacillales</taxon>
        <taxon>Paenibacillaceae</taxon>
        <taxon>Paenibacillus</taxon>
    </lineage>
</organism>
<dbReference type="InterPro" id="IPR000914">
    <property type="entry name" value="SBP_5_dom"/>
</dbReference>
<keyword evidence="1" id="KW-0238">DNA-binding</keyword>
<dbReference type="PANTHER" id="PTHR30290:SF72">
    <property type="entry name" value="HTH-TYPE TRANSCRIPTIONAL REGULATOR SGRR"/>
    <property type="match status" value="1"/>
</dbReference>
<dbReference type="Gene3D" id="3.40.190.10">
    <property type="entry name" value="Periplasmic binding protein-like II"/>
    <property type="match status" value="1"/>
</dbReference>
<evidence type="ECO:0000313" key="5">
    <source>
        <dbReference type="Proteomes" id="UP001343257"/>
    </source>
</evidence>
<protein>
    <submittedName>
        <fullName evidence="4">ABC transporter substrate-binding protein</fullName>
    </submittedName>
</protein>
<dbReference type="Gene3D" id="3.10.105.10">
    <property type="entry name" value="Dipeptide-binding Protein, Domain 3"/>
    <property type="match status" value="1"/>
</dbReference>
<comment type="caution">
    <text evidence="4">The sequence shown here is derived from an EMBL/GenBank/DDBJ whole genome shotgun (WGS) entry which is preliminary data.</text>
</comment>
<dbReference type="Pfam" id="PF00496">
    <property type="entry name" value="SBP_bac_5"/>
    <property type="match status" value="1"/>
</dbReference>
<feature type="domain" description="Solute-binding protein family 5" evidence="2">
    <location>
        <begin position="176"/>
        <end position="495"/>
    </location>
</feature>